<sequence>MAARRVSRLSAAVRAAHLSARRRPDGRADRSGTLPSRFIHHPGNPLCGTEAIGGSDAIPASGLERGAFSRLGVFGTRSATRRDERVSIDRAGRSARSLVAHDGCDA</sequence>
<gene>
    <name evidence="2" type="primary">Cy132</name>
</gene>
<evidence type="ECO:0000313" key="3">
    <source>
        <dbReference type="Proteomes" id="UP000118435"/>
    </source>
</evidence>
<protein>
    <submittedName>
        <fullName evidence="2">Uncharacterized protein</fullName>
    </submittedName>
</protein>
<feature type="region of interest" description="Disordered" evidence="1">
    <location>
        <begin position="17"/>
        <end position="42"/>
    </location>
</feature>
<name>A0A0K1H0Q0_9BETA</name>
<organism evidence="2 3">
    <name type="scientific">Cynomolgus macaque cytomegalovirus strain Mauritius</name>
    <dbReference type="NCBI Taxonomy" id="1690255"/>
    <lineage>
        <taxon>Viruses</taxon>
        <taxon>Duplodnaviria</taxon>
        <taxon>Heunggongvirae</taxon>
        <taxon>Peploviricota</taxon>
        <taxon>Herviviricetes</taxon>
        <taxon>Herpesvirales</taxon>
        <taxon>Orthoherpesviridae</taxon>
        <taxon>Betaherpesvirinae</taxon>
        <taxon>Cytomegalovirus</taxon>
        <taxon>Cytomegalovirus macacinebeta3</taxon>
    </lineage>
</organism>
<evidence type="ECO:0000256" key="1">
    <source>
        <dbReference type="SAM" id="MobiDB-lite"/>
    </source>
</evidence>
<proteinExistence type="predicted"/>
<evidence type="ECO:0000313" key="2">
    <source>
        <dbReference type="EMBL" id="AKT72849.1"/>
    </source>
</evidence>
<dbReference type="Proteomes" id="UP000118435">
    <property type="component" value="Segment"/>
</dbReference>
<accession>A0A0K1H0Q0</accession>
<reference evidence="2 3" key="1">
    <citation type="journal article" date="2016" name="BMC Genomics">
        <title>A novel strain of cynomolgus macaque cytomegalovirus: implications for host-virus co-evolution.</title>
        <authorList>
            <person name="Russell J.N."/>
            <person name="Marsh A.K."/>
            <person name="Willer D.O."/>
            <person name="Ambagala A.P."/>
            <person name="Dzamba M."/>
            <person name="Chan J.K."/>
            <person name="Pilon R."/>
            <person name="Fournier J."/>
            <person name="Brudno M."/>
            <person name="Antony J.M."/>
            <person name="Sandstrom P."/>
            <person name="Evans B.J."/>
            <person name="MacDonald K.S."/>
        </authorList>
    </citation>
    <scope>NUCLEOTIDE SEQUENCE [LARGE SCALE GENOMIC DNA]</scope>
    <source>
        <strain evidence="2">Mauritius</strain>
    </source>
</reference>
<dbReference type="EMBL" id="KP796148">
    <property type="protein sequence ID" value="AKT72849.1"/>
    <property type="molecule type" value="Genomic_DNA"/>
</dbReference>